<evidence type="ECO:0000256" key="4">
    <source>
        <dbReference type="ARBA" id="ARBA00022825"/>
    </source>
</evidence>
<dbReference type="InterPro" id="IPR000209">
    <property type="entry name" value="Peptidase_S8/S53_dom"/>
</dbReference>
<reference evidence="8 9" key="1">
    <citation type="submission" date="2020-04" db="EMBL/GenBank/DDBJ databases">
        <title>Novosphingobium sp. TW-4 isolated from soil.</title>
        <authorList>
            <person name="Dahal R.H."/>
            <person name="Chaudhary D.K."/>
        </authorList>
    </citation>
    <scope>NUCLEOTIDE SEQUENCE [LARGE SCALE GENOMIC DNA]</scope>
    <source>
        <strain evidence="8 9">TW-4</strain>
    </source>
</reference>
<dbReference type="PROSITE" id="PS51892">
    <property type="entry name" value="SUBTILASE"/>
    <property type="match status" value="1"/>
</dbReference>
<dbReference type="RefSeq" id="WP_169494802.1">
    <property type="nucleotide sequence ID" value="NZ_JABBGM010000011.1"/>
</dbReference>
<dbReference type="GO" id="GO:0004252">
    <property type="term" value="F:serine-type endopeptidase activity"/>
    <property type="evidence" value="ECO:0007669"/>
    <property type="project" value="UniProtKB-UniRule"/>
</dbReference>
<dbReference type="Proteomes" id="UP000583556">
    <property type="component" value="Unassembled WGS sequence"/>
</dbReference>
<dbReference type="Pfam" id="PF00082">
    <property type="entry name" value="Peptidase_S8"/>
    <property type="match status" value="1"/>
</dbReference>
<feature type="active site" description="Charge relay system" evidence="5">
    <location>
        <position position="365"/>
    </location>
</feature>
<dbReference type="PANTHER" id="PTHR43806:SF11">
    <property type="entry name" value="CEREVISIN-RELATED"/>
    <property type="match status" value="1"/>
</dbReference>
<accession>A0A7Y0BSH2</accession>
<dbReference type="CDD" id="cd05561">
    <property type="entry name" value="Peptidases_S8_4"/>
    <property type="match status" value="1"/>
</dbReference>
<dbReference type="Gene3D" id="3.40.50.200">
    <property type="entry name" value="Peptidase S8/S53 domain"/>
    <property type="match status" value="1"/>
</dbReference>
<comment type="similarity">
    <text evidence="1 5">Belongs to the peptidase S8 family.</text>
</comment>
<keyword evidence="4 5" id="KW-0720">Serine protease</keyword>
<evidence type="ECO:0000256" key="6">
    <source>
        <dbReference type="SAM" id="SignalP"/>
    </source>
</evidence>
<organism evidence="8 9">
    <name type="scientific">Novosphingobium olei</name>
    <dbReference type="NCBI Taxonomy" id="2728851"/>
    <lineage>
        <taxon>Bacteria</taxon>
        <taxon>Pseudomonadati</taxon>
        <taxon>Pseudomonadota</taxon>
        <taxon>Alphaproteobacteria</taxon>
        <taxon>Sphingomonadales</taxon>
        <taxon>Sphingomonadaceae</taxon>
        <taxon>Novosphingobium</taxon>
    </lineage>
</organism>
<feature type="domain" description="Peptidase S8/S53" evidence="7">
    <location>
        <begin position="220"/>
        <end position="406"/>
    </location>
</feature>
<dbReference type="EMBL" id="JABBGM010000011">
    <property type="protein sequence ID" value="NML95593.1"/>
    <property type="molecule type" value="Genomic_DNA"/>
</dbReference>
<evidence type="ECO:0000256" key="2">
    <source>
        <dbReference type="ARBA" id="ARBA00022670"/>
    </source>
</evidence>
<dbReference type="PANTHER" id="PTHR43806">
    <property type="entry name" value="PEPTIDASE S8"/>
    <property type="match status" value="1"/>
</dbReference>
<dbReference type="InterPro" id="IPR050131">
    <property type="entry name" value="Peptidase_S8_subtilisin-like"/>
</dbReference>
<evidence type="ECO:0000313" key="9">
    <source>
        <dbReference type="Proteomes" id="UP000583556"/>
    </source>
</evidence>
<feature type="active site" description="Charge relay system" evidence="5">
    <location>
        <position position="198"/>
    </location>
</feature>
<dbReference type="SUPFAM" id="SSF52743">
    <property type="entry name" value="Subtilisin-like"/>
    <property type="match status" value="1"/>
</dbReference>
<evidence type="ECO:0000313" key="8">
    <source>
        <dbReference type="EMBL" id="NML95593.1"/>
    </source>
</evidence>
<dbReference type="AlphaFoldDB" id="A0A7Y0BSH2"/>
<feature type="chain" id="PRO_5030779382" evidence="6">
    <location>
        <begin position="22"/>
        <end position="414"/>
    </location>
</feature>
<keyword evidence="3 5" id="KW-0378">Hydrolase</keyword>
<dbReference type="InterPro" id="IPR036852">
    <property type="entry name" value="Peptidase_S8/S53_dom_sf"/>
</dbReference>
<evidence type="ECO:0000256" key="1">
    <source>
        <dbReference type="ARBA" id="ARBA00011073"/>
    </source>
</evidence>
<keyword evidence="9" id="KW-1185">Reference proteome</keyword>
<comment type="caution">
    <text evidence="8">The sequence shown here is derived from an EMBL/GenBank/DDBJ whole genome shotgun (WGS) entry which is preliminary data.</text>
</comment>
<protein>
    <submittedName>
        <fullName evidence="8">S8 family serine peptidase</fullName>
    </submittedName>
</protein>
<dbReference type="GO" id="GO:0006508">
    <property type="term" value="P:proteolysis"/>
    <property type="evidence" value="ECO:0007669"/>
    <property type="project" value="UniProtKB-KW"/>
</dbReference>
<dbReference type="InterPro" id="IPR023828">
    <property type="entry name" value="Peptidase_S8_Ser-AS"/>
</dbReference>
<gene>
    <name evidence="8" type="ORF">HHL27_18120</name>
</gene>
<evidence type="ECO:0000256" key="3">
    <source>
        <dbReference type="ARBA" id="ARBA00022801"/>
    </source>
</evidence>
<feature type="active site" description="Charge relay system" evidence="5">
    <location>
        <position position="221"/>
    </location>
</feature>
<keyword evidence="6" id="KW-0732">Signal</keyword>
<evidence type="ECO:0000256" key="5">
    <source>
        <dbReference type="PROSITE-ProRule" id="PRU01240"/>
    </source>
</evidence>
<proteinExistence type="inferred from homology"/>
<name>A0A7Y0BSH2_9SPHN</name>
<evidence type="ECO:0000259" key="7">
    <source>
        <dbReference type="Pfam" id="PF00082"/>
    </source>
</evidence>
<dbReference type="PROSITE" id="PS00138">
    <property type="entry name" value="SUBTILASE_SER"/>
    <property type="match status" value="1"/>
</dbReference>
<keyword evidence="2 5" id="KW-0645">Protease</keyword>
<sequence>MYKNLILAALFLATASAPVAAQIAMPVTGPVSGGALDSAIRTVAQTARRALDGSIGGLESVPERASRMAQDRVERLSQFVRERRDAVERDSHGEPARKGVLLITDPPADLSQRLAGSGFSVTGIDRFGDVGIAVAAVGVPEGLPLAKAEAALRRLMPDSEISADTLSFQSGSAAVARSGSPGRLTAAPEIAAPVGIVDGGTAGAVAEQRGFALGAPMPSAHGSAVASLLQGAGVRRVLVADVYGKDRAGGSALAIARAFDWLVGRGVRTINISLVGPANPVLAKVVAAAQRRGVVVVAPVGNDGPAAPPAYPASYPLVLAVTGVDARNRPLIEAGRALHLDYAAPGADMRAANAAGQMVPVRGTSFAAPLVAARAAAATGQDVRQVLDREAVDLGPRGADGSFGRGLICGQCRR</sequence>
<feature type="signal peptide" evidence="6">
    <location>
        <begin position="1"/>
        <end position="21"/>
    </location>
</feature>